<organism evidence="3">
    <name type="scientific">Hirondellea gigas</name>
    <dbReference type="NCBI Taxonomy" id="1518452"/>
    <lineage>
        <taxon>Eukaryota</taxon>
        <taxon>Metazoa</taxon>
        <taxon>Ecdysozoa</taxon>
        <taxon>Arthropoda</taxon>
        <taxon>Crustacea</taxon>
        <taxon>Multicrustacea</taxon>
        <taxon>Malacostraca</taxon>
        <taxon>Eumalacostraca</taxon>
        <taxon>Peracarida</taxon>
        <taxon>Amphipoda</taxon>
        <taxon>Amphilochidea</taxon>
        <taxon>Lysianassida</taxon>
        <taxon>Lysianassidira</taxon>
        <taxon>Lysianassoidea</taxon>
        <taxon>Lysianassidae</taxon>
        <taxon>Hirondellea</taxon>
    </lineage>
</organism>
<protein>
    <submittedName>
        <fullName evidence="3">PC-esterase domain-containing protein 1A-like</fullName>
    </submittedName>
</protein>
<feature type="region of interest" description="Disordered" evidence="2">
    <location>
        <begin position="335"/>
        <end position="396"/>
    </location>
</feature>
<dbReference type="SUPFAM" id="SSF52266">
    <property type="entry name" value="SGNH hydrolase"/>
    <property type="match status" value="1"/>
</dbReference>
<accession>A0A6A7G076</accession>
<reference evidence="3" key="1">
    <citation type="submission" date="2017-11" db="EMBL/GenBank/DDBJ databases">
        <title>The sensing device of the deep-sea amphipod.</title>
        <authorList>
            <person name="Kobayashi H."/>
            <person name="Nagahama T."/>
            <person name="Arai W."/>
            <person name="Sasagawa Y."/>
            <person name="Umeda M."/>
            <person name="Hayashi T."/>
            <person name="Nikaido I."/>
            <person name="Watanabe H."/>
            <person name="Oguri K."/>
            <person name="Kitazato H."/>
            <person name="Fujioka K."/>
            <person name="Kido Y."/>
            <person name="Takami H."/>
        </authorList>
    </citation>
    <scope>NUCLEOTIDE SEQUENCE</scope>
    <source>
        <tissue evidence="3">Whole body</tissue>
    </source>
</reference>
<comment type="similarity">
    <text evidence="1">Belongs to the PC-esterase family.</text>
</comment>
<dbReference type="PANTHER" id="PTHR14469">
    <property type="entry name" value="SARCOMA ANTIGEN NY-SAR-23"/>
    <property type="match status" value="1"/>
</dbReference>
<name>A0A6A7G076_9CRUS</name>
<feature type="compositionally biased region" description="Polar residues" evidence="2">
    <location>
        <begin position="351"/>
        <end position="360"/>
    </location>
</feature>
<evidence type="ECO:0000313" key="3">
    <source>
        <dbReference type="EMBL" id="LAC24308.1"/>
    </source>
</evidence>
<sequence length="626" mass="71161">MQYQGSCKMADIFMQPEALHLLRGKFILLMGDSNTRALYNDLIYLLHYNVVAPPIAFRAHTSQEGRTDCASFDRVLHRSAVTDATRHIHETREYCGRGGVRVQFSFITRVLGDQTVEQLTSIEQGLTALPHIVVINSCVWDACRWGPMQEKTYQLQMVQLFSWLRQLLPPEALVIWTTMLPLSDKCAKGGFLIKQLEFCQLNIQFVTLEANLFASELCKLFGFDLLDLHYHMRFQLARRCGDGIHWETHAMRHITCLLLTHIMLSYGEEGEQLPNAAPSSYLSDAILAAAQHATQQQVDIRLNVDVLENVKKTVAAHSEPYHGDHEIHQIAQPCNEQQERRKMRARRFNTPACSSSSSITQEKRSQSPAPRHTEPNKPADGDRNRPAADFNYNKHDAADLYRTDRYTEVGTDAEELNNDGVQMRAAPAPALYLQQIHASAPAKLNDYWVEQCKKYRNPSPIEMNTERFRNPNPTSVSCFSSDYLENFHDRSHISASSSHFKPIPGRLDINFSQLSSLAFGTGNSSSVGHPLSGGIQRSAADNASKWTLRSRARRNEAPRDFNNPGNHFNNPSNDLFSFSNAHPSAIPHFHNNLQHNRFSSAARPVLYQEQSHNNHYNNNYNYQQQF</sequence>
<evidence type="ECO:0000256" key="2">
    <source>
        <dbReference type="SAM" id="MobiDB-lite"/>
    </source>
</evidence>
<dbReference type="AlphaFoldDB" id="A0A6A7G076"/>
<dbReference type="PANTHER" id="PTHR14469:SF0">
    <property type="entry name" value="FAMILY WITH SEQUENCE SIMILARITY 113"/>
    <property type="match status" value="1"/>
</dbReference>
<evidence type="ECO:0000256" key="1">
    <source>
        <dbReference type="ARBA" id="ARBA00037957"/>
    </source>
</evidence>
<proteinExistence type="evidence at transcript level"/>
<dbReference type="EMBL" id="IACT01005142">
    <property type="protein sequence ID" value="LAC24308.1"/>
    <property type="molecule type" value="mRNA"/>
</dbReference>
<feature type="region of interest" description="Disordered" evidence="2">
    <location>
        <begin position="523"/>
        <end position="548"/>
    </location>
</feature>
<feature type="compositionally biased region" description="Basic and acidic residues" evidence="2">
    <location>
        <begin position="361"/>
        <end position="396"/>
    </location>
</feature>